<comment type="caution">
    <text evidence="2">The sequence shown here is derived from an EMBL/GenBank/DDBJ whole genome shotgun (WGS) entry which is preliminary data.</text>
</comment>
<feature type="transmembrane region" description="Helical" evidence="1">
    <location>
        <begin position="6"/>
        <end position="26"/>
    </location>
</feature>
<evidence type="ECO:0000256" key="1">
    <source>
        <dbReference type="SAM" id="Phobius"/>
    </source>
</evidence>
<accession>A0ABU4GD84</accession>
<evidence type="ECO:0000313" key="2">
    <source>
        <dbReference type="EMBL" id="MDW0114950.1"/>
    </source>
</evidence>
<keyword evidence="3" id="KW-1185">Reference proteome</keyword>
<keyword evidence="1" id="KW-0812">Transmembrane</keyword>
<gene>
    <name evidence="2" type="ORF">QT711_17355</name>
</gene>
<protein>
    <submittedName>
        <fullName evidence="2">Uncharacterized protein</fullName>
    </submittedName>
</protein>
<dbReference type="RefSeq" id="WP_317946369.1">
    <property type="nucleotide sequence ID" value="NZ_JAUBDI010000025.1"/>
</dbReference>
<dbReference type="EMBL" id="JAUBDI010000025">
    <property type="protein sequence ID" value="MDW0114950.1"/>
    <property type="molecule type" value="Genomic_DNA"/>
</dbReference>
<organism evidence="2 3">
    <name type="scientific">Sporosarcina saromensis</name>
    <dbReference type="NCBI Taxonomy" id="359365"/>
    <lineage>
        <taxon>Bacteria</taxon>
        <taxon>Bacillati</taxon>
        <taxon>Bacillota</taxon>
        <taxon>Bacilli</taxon>
        <taxon>Bacillales</taxon>
        <taxon>Caryophanaceae</taxon>
        <taxon>Sporosarcina</taxon>
    </lineage>
</organism>
<name>A0ABU4GD84_9BACL</name>
<proteinExistence type="predicted"/>
<keyword evidence="1" id="KW-0472">Membrane</keyword>
<keyword evidence="1" id="KW-1133">Transmembrane helix</keyword>
<dbReference type="Proteomes" id="UP001282284">
    <property type="component" value="Unassembled WGS sequence"/>
</dbReference>
<reference evidence="2 3" key="1">
    <citation type="submission" date="2023-06" db="EMBL/GenBank/DDBJ databases">
        <title>Sporosarcina sp. nov., isolated from Korean traditional fermented seafood 'Jeotgal'.</title>
        <authorList>
            <person name="Yang A.I."/>
            <person name="Shin N.-R."/>
        </authorList>
    </citation>
    <scope>NUCLEOTIDE SEQUENCE [LARGE SCALE GENOMIC DNA]</scope>
    <source>
        <strain evidence="2 3">KCTC13119</strain>
    </source>
</reference>
<evidence type="ECO:0000313" key="3">
    <source>
        <dbReference type="Proteomes" id="UP001282284"/>
    </source>
</evidence>
<sequence length="53" mass="6192">MEIYFLGAIALMAVFFVITYAVRIGIDTSKQMQAIRREMIALRNQVKRLEEDK</sequence>